<gene>
    <name evidence="1" type="ORF">MA16_Dca023526</name>
</gene>
<evidence type="ECO:0000313" key="1">
    <source>
        <dbReference type="EMBL" id="PKU87757.1"/>
    </source>
</evidence>
<name>A0A2I0XIL7_9ASPA</name>
<dbReference type="Proteomes" id="UP000233837">
    <property type="component" value="Unassembled WGS sequence"/>
</dbReference>
<sequence length="191" mass="21352">MRGFTKEEAKGIRFSACFRRKQKKLGSLPPQGWWKGVLFRLLHLIVGAKGETLTLVQYLEERLRGVSGGRLHLLPPAIFSSQEDVRAPALPLPLAKMLSALSLPVSYPCLSYRWPFLSPSSSHEVRSNTQEGCCFLPAAYLWASMPSPNDQTTSSFFHKAGVHFLVLQITSTQFQMLSHSSNSRNMQQSSV</sequence>
<evidence type="ECO:0000313" key="2">
    <source>
        <dbReference type="Proteomes" id="UP000233837"/>
    </source>
</evidence>
<reference evidence="1 2" key="2">
    <citation type="journal article" date="2017" name="Nature">
        <title>The Apostasia genome and the evolution of orchids.</title>
        <authorList>
            <person name="Zhang G.Q."/>
            <person name="Liu K.W."/>
            <person name="Li Z."/>
            <person name="Lohaus R."/>
            <person name="Hsiao Y.Y."/>
            <person name="Niu S.C."/>
            <person name="Wang J.Y."/>
            <person name="Lin Y.C."/>
            <person name="Xu Q."/>
            <person name="Chen L.J."/>
            <person name="Yoshida K."/>
            <person name="Fujiwara S."/>
            <person name="Wang Z.W."/>
            <person name="Zhang Y.Q."/>
            <person name="Mitsuda N."/>
            <person name="Wang M."/>
            <person name="Liu G.H."/>
            <person name="Pecoraro L."/>
            <person name="Huang H.X."/>
            <person name="Xiao X.J."/>
            <person name="Lin M."/>
            <person name="Wu X.Y."/>
            <person name="Wu W.L."/>
            <person name="Chen Y.Y."/>
            <person name="Chang S.B."/>
            <person name="Sakamoto S."/>
            <person name="Ohme-Takagi M."/>
            <person name="Yagi M."/>
            <person name="Zeng S.J."/>
            <person name="Shen C.Y."/>
            <person name="Yeh C.M."/>
            <person name="Luo Y.B."/>
            <person name="Tsai W.C."/>
            <person name="Van de Peer Y."/>
            <person name="Liu Z.J."/>
        </authorList>
    </citation>
    <scope>NUCLEOTIDE SEQUENCE [LARGE SCALE GENOMIC DNA]</scope>
    <source>
        <tissue evidence="1">The whole plant</tissue>
    </source>
</reference>
<reference evidence="1 2" key="1">
    <citation type="journal article" date="2016" name="Sci. Rep.">
        <title>The Dendrobium catenatum Lindl. genome sequence provides insights into polysaccharide synthase, floral development and adaptive evolution.</title>
        <authorList>
            <person name="Zhang G.Q."/>
            <person name="Xu Q."/>
            <person name="Bian C."/>
            <person name="Tsai W.C."/>
            <person name="Yeh C.M."/>
            <person name="Liu K.W."/>
            <person name="Yoshida K."/>
            <person name="Zhang L.S."/>
            <person name="Chang S.B."/>
            <person name="Chen F."/>
            <person name="Shi Y."/>
            <person name="Su Y.Y."/>
            <person name="Zhang Y.Q."/>
            <person name="Chen L.J."/>
            <person name="Yin Y."/>
            <person name="Lin M."/>
            <person name="Huang H."/>
            <person name="Deng H."/>
            <person name="Wang Z.W."/>
            <person name="Zhu S.L."/>
            <person name="Zhao X."/>
            <person name="Deng C."/>
            <person name="Niu S.C."/>
            <person name="Huang J."/>
            <person name="Wang M."/>
            <person name="Liu G.H."/>
            <person name="Yang H.J."/>
            <person name="Xiao X.J."/>
            <person name="Hsiao Y.Y."/>
            <person name="Wu W.L."/>
            <person name="Chen Y.Y."/>
            <person name="Mitsuda N."/>
            <person name="Ohme-Takagi M."/>
            <person name="Luo Y.B."/>
            <person name="Van de Peer Y."/>
            <person name="Liu Z.J."/>
        </authorList>
    </citation>
    <scope>NUCLEOTIDE SEQUENCE [LARGE SCALE GENOMIC DNA]</scope>
    <source>
        <tissue evidence="1">The whole plant</tissue>
    </source>
</reference>
<dbReference type="AlphaFoldDB" id="A0A2I0XIL7"/>
<keyword evidence="2" id="KW-1185">Reference proteome</keyword>
<accession>A0A2I0XIL7</accession>
<organism evidence="1 2">
    <name type="scientific">Dendrobium catenatum</name>
    <dbReference type="NCBI Taxonomy" id="906689"/>
    <lineage>
        <taxon>Eukaryota</taxon>
        <taxon>Viridiplantae</taxon>
        <taxon>Streptophyta</taxon>
        <taxon>Embryophyta</taxon>
        <taxon>Tracheophyta</taxon>
        <taxon>Spermatophyta</taxon>
        <taxon>Magnoliopsida</taxon>
        <taxon>Liliopsida</taxon>
        <taxon>Asparagales</taxon>
        <taxon>Orchidaceae</taxon>
        <taxon>Epidendroideae</taxon>
        <taxon>Malaxideae</taxon>
        <taxon>Dendrobiinae</taxon>
        <taxon>Dendrobium</taxon>
    </lineage>
</organism>
<dbReference type="EMBL" id="KZ501854">
    <property type="protein sequence ID" value="PKU87757.1"/>
    <property type="molecule type" value="Genomic_DNA"/>
</dbReference>
<protein>
    <submittedName>
        <fullName evidence="1">Uncharacterized protein</fullName>
    </submittedName>
</protein>
<proteinExistence type="predicted"/>